<dbReference type="InterPro" id="IPR014721">
    <property type="entry name" value="Ribsml_uS5_D2-typ_fold_subgr"/>
</dbReference>
<proteinExistence type="inferred from homology"/>
<evidence type="ECO:0000256" key="1">
    <source>
        <dbReference type="ARBA" id="ARBA00006354"/>
    </source>
</evidence>
<dbReference type="NCBIfam" id="TIGR00368">
    <property type="entry name" value="YifB family Mg chelatase-like AAA ATPase"/>
    <property type="match status" value="1"/>
</dbReference>
<dbReference type="Gene3D" id="3.30.230.10">
    <property type="match status" value="1"/>
</dbReference>
<dbReference type="InterPro" id="IPR004482">
    <property type="entry name" value="Mg_chelat-rel"/>
</dbReference>
<evidence type="ECO:0000313" key="4">
    <source>
        <dbReference type="EMBL" id="MCQ4770694.1"/>
    </source>
</evidence>
<name>A0AAW5JS27_9FIRM</name>
<dbReference type="Pfam" id="PF01078">
    <property type="entry name" value="Mg_chelatase"/>
    <property type="match status" value="1"/>
</dbReference>
<dbReference type="InterPro" id="IPR003593">
    <property type="entry name" value="AAA+_ATPase"/>
</dbReference>
<dbReference type="InterPro" id="IPR045006">
    <property type="entry name" value="CHLI-like"/>
</dbReference>
<dbReference type="Pfam" id="PF13335">
    <property type="entry name" value="Mg_chelatase_C"/>
    <property type="match status" value="1"/>
</dbReference>
<dbReference type="Gene3D" id="3.40.50.300">
    <property type="entry name" value="P-loop containing nucleotide triphosphate hydrolases"/>
    <property type="match status" value="1"/>
</dbReference>
<dbReference type="SUPFAM" id="SSF52540">
    <property type="entry name" value="P-loop containing nucleoside triphosphate hydrolases"/>
    <property type="match status" value="1"/>
</dbReference>
<feature type="domain" description="AAA+ ATPase" evidence="3">
    <location>
        <begin position="211"/>
        <end position="394"/>
    </location>
</feature>
<dbReference type="Pfam" id="PF13541">
    <property type="entry name" value="ChlI"/>
    <property type="match status" value="1"/>
</dbReference>
<evidence type="ECO:0000259" key="3">
    <source>
        <dbReference type="SMART" id="SM00382"/>
    </source>
</evidence>
<evidence type="ECO:0000256" key="2">
    <source>
        <dbReference type="SAM" id="MobiDB-lite"/>
    </source>
</evidence>
<dbReference type="InterPro" id="IPR027417">
    <property type="entry name" value="P-loop_NTPase"/>
</dbReference>
<reference evidence="4" key="1">
    <citation type="submission" date="2022-06" db="EMBL/GenBank/DDBJ databases">
        <title>Isolation of gut microbiota from human fecal samples.</title>
        <authorList>
            <person name="Pamer E.G."/>
            <person name="Barat B."/>
            <person name="Waligurski E."/>
            <person name="Medina S."/>
            <person name="Paddock L."/>
            <person name="Mostad J."/>
        </authorList>
    </citation>
    <scope>NUCLEOTIDE SEQUENCE</scope>
    <source>
        <strain evidence="4">DFI.9.91</strain>
    </source>
</reference>
<sequence>MLCKLRSLGLQGVTGYEVTAECDLSGGLPNFDIVGLPDAAVKEARERVRSAVKNCGFSFPVSRITVNLAPANRRKAGTVYDLPILVGLLRAGGQLPGGDWTRQAAFVGELSLSGELRPVQGMLPMALAARRAGIGALYVPADSAPEATLAGGLAVYPVEHVSQLVRHLRGEEPLSPAGPWTPPPEAGGGPDFADVKGQAPVKRALEIAAAGGHNIAMVGPPGSGKSMLARRLPSILPGMTEREALEATAIHSVLGLTGRDRPLLTRRPFRSPHHTISATGMSGGGTPLPRPGEISLAHNGVLFLDELPEFHKDVLEALRQPLEDGQVQISRSAGSEVFPARFMLVCAMNPCKCGWHGYSDRCRCSPGEVERYLGRLSGPLLDRIDLYVDVPPLEYEELSRRGQAESSAAIRRRVDAARAIQTARFGPDGPDCNARMGPAELLACCALDEDCRAVMKGAYERMGLTARSHDRILRVARTIADLEGGGPIQVSHLAEAIQYRASGYLQR</sequence>
<dbReference type="InterPro" id="IPR025158">
    <property type="entry name" value="Mg_chelat-rel_C"/>
</dbReference>
<protein>
    <submittedName>
        <fullName evidence="4">YifB family Mg chelatase-like AAA ATPase</fullName>
    </submittedName>
</protein>
<comment type="similarity">
    <text evidence="1">Belongs to the Mg-chelatase subunits D/I family. ComM subfamily.</text>
</comment>
<dbReference type="SMART" id="SM00382">
    <property type="entry name" value="AAA"/>
    <property type="match status" value="1"/>
</dbReference>
<comment type="caution">
    <text evidence="4">The sequence shown here is derived from an EMBL/GenBank/DDBJ whole genome shotgun (WGS) entry which is preliminary data.</text>
</comment>
<dbReference type="AlphaFoldDB" id="A0AAW5JS27"/>
<feature type="region of interest" description="Disordered" evidence="2">
    <location>
        <begin position="263"/>
        <end position="288"/>
    </location>
</feature>
<dbReference type="SUPFAM" id="SSF54211">
    <property type="entry name" value="Ribosomal protein S5 domain 2-like"/>
    <property type="match status" value="1"/>
</dbReference>
<dbReference type="GO" id="GO:0005524">
    <property type="term" value="F:ATP binding"/>
    <property type="evidence" value="ECO:0007669"/>
    <property type="project" value="InterPro"/>
</dbReference>
<gene>
    <name evidence="4" type="ORF">NE579_09485</name>
</gene>
<dbReference type="InterPro" id="IPR020568">
    <property type="entry name" value="Ribosomal_Su5_D2-typ_SF"/>
</dbReference>
<dbReference type="RefSeq" id="WP_256304102.1">
    <property type="nucleotide sequence ID" value="NZ_JANFYS010000018.1"/>
</dbReference>
<evidence type="ECO:0000313" key="5">
    <source>
        <dbReference type="Proteomes" id="UP001204562"/>
    </source>
</evidence>
<feature type="region of interest" description="Disordered" evidence="2">
    <location>
        <begin position="172"/>
        <end position="192"/>
    </location>
</feature>
<dbReference type="PANTHER" id="PTHR32039:SF7">
    <property type="entry name" value="COMPETENCE PROTEIN COMM"/>
    <property type="match status" value="1"/>
</dbReference>
<dbReference type="PANTHER" id="PTHR32039">
    <property type="entry name" value="MAGNESIUM-CHELATASE SUBUNIT CHLI"/>
    <property type="match status" value="1"/>
</dbReference>
<dbReference type="InterPro" id="IPR000523">
    <property type="entry name" value="Mg_chelatse_chII-like_cat_dom"/>
</dbReference>
<accession>A0AAW5JS27</accession>
<organism evidence="4 5">
    <name type="scientific">Intestinimonas massiliensis</name>
    <name type="common">ex Afouda et al. 2020</name>
    <dbReference type="NCBI Taxonomy" id="1673721"/>
    <lineage>
        <taxon>Bacteria</taxon>
        <taxon>Bacillati</taxon>
        <taxon>Bacillota</taxon>
        <taxon>Clostridia</taxon>
        <taxon>Eubacteriales</taxon>
        <taxon>Intestinimonas</taxon>
    </lineage>
</organism>
<dbReference type="EMBL" id="JANFYS010000018">
    <property type="protein sequence ID" value="MCQ4770694.1"/>
    <property type="molecule type" value="Genomic_DNA"/>
</dbReference>
<dbReference type="Proteomes" id="UP001204562">
    <property type="component" value="Unassembled WGS sequence"/>
</dbReference>